<keyword evidence="15 19" id="KW-0131">Cell cycle</keyword>
<dbReference type="UniPathway" id="UPA00219"/>
<evidence type="ECO:0000256" key="6">
    <source>
        <dbReference type="ARBA" id="ARBA00015188"/>
    </source>
</evidence>
<evidence type="ECO:0000256" key="3">
    <source>
        <dbReference type="ARBA" id="ARBA00004496"/>
    </source>
</evidence>
<evidence type="ECO:0000256" key="16">
    <source>
        <dbReference type="ARBA" id="ARBA00023316"/>
    </source>
</evidence>
<reference evidence="21 22" key="1">
    <citation type="submission" date="2019-02" db="EMBL/GenBank/DDBJ databases">
        <title>Deep-cultivation of Planctomycetes and their phenomic and genomic characterization uncovers novel biology.</title>
        <authorList>
            <person name="Wiegand S."/>
            <person name="Jogler M."/>
            <person name="Boedeker C."/>
            <person name="Pinto D."/>
            <person name="Vollmers J."/>
            <person name="Rivas-Marin E."/>
            <person name="Kohn T."/>
            <person name="Peeters S.H."/>
            <person name="Heuer A."/>
            <person name="Rast P."/>
            <person name="Oberbeckmann S."/>
            <person name="Bunk B."/>
            <person name="Jeske O."/>
            <person name="Meyerdierks A."/>
            <person name="Storesund J.E."/>
            <person name="Kallscheuer N."/>
            <person name="Luecker S."/>
            <person name="Lage O.M."/>
            <person name="Pohl T."/>
            <person name="Merkel B.J."/>
            <person name="Hornburger P."/>
            <person name="Mueller R.-W."/>
            <person name="Bruemmer F."/>
            <person name="Labrenz M."/>
            <person name="Spormann A.M."/>
            <person name="Op Den Camp H."/>
            <person name="Overmann J."/>
            <person name="Amann R."/>
            <person name="Jetten M.S.M."/>
            <person name="Mascher T."/>
            <person name="Medema M.H."/>
            <person name="Devos D.P."/>
            <person name="Kaster A.-K."/>
            <person name="Ovreas L."/>
            <person name="Rohde M."/>
            <person name="Galperin M.Y."/>
            <person name="Jogler C."/>
        </authorList>
    </citation>
    <scope>NUCLEOTIDE SEQUENCE [LARGE SCALE GENOMIC DNA]</scope>
    <source>
        <strain evidence="21 22">Enr8</strain>
    </source>
</reference>
<keyword evidence="7 19" id="KW-0963">Cytoplasm</keyword>
<dbReference type="EMBL" id="SJPF01000002">
    <property type="protein sequence ID" value="TWT34489.1"/>
    <property type="molecule type" value="Genomic_DNA"/>
</dbReference>
<keyword evidence="14 19" id="KW-0560">Oxidoreductase</keyword>
<evidence type="ECO:0000259" key="20">
    <source>
        <dbReference type="PROSITE" id="PS51387"/>
    </source>
</evidence>
<dbReference type="GO" id="GO:0005829">
    <property type="term" value="C:cytosol"/>
    <property type="evidence" value="ECO:0007669"/>
    <property type="project" value="TreeGrafter"/>
</dbReference>
<comment type="cofactor">
    <cofactor evidence="1 19">
        <name>FAD</name>
        <dbReference type="ChEBI" id="CHEBI:57692"/>
    </cofactor>
</comment>
<dbReference type="InterPro" id="IPR006094">
    <property type="entry name" value="Oxid_FAD_bind_N"/>
</dbReference>
<dbReference type="InterPro" id="IPR011601">
    <property type="entry name" value="MurB_C"/>
</dbReference>
<comment type="similarity">
    <text evidence="19">Belongs to the MurB family.</text>
</comment>
<comment type="pathway">
    <text evidence="4 19">Cell wall biogenesis; peptidoglycan biosynthesis.</text>
</comment>
<keyword evidence="11 19" id="KW-0521">NADP</keyword>
<dbReference type="AlphaFoldDB" id="A0A5C5V9E4"/>
<dbReference type="PROSITE" id="PS51387">
    <property type="entry name" value="FAD_PCMH"/>
    <property type="match status" value="1"/>
</dbReference>
<dbReference type="InterPro" id="IPR016167">
    <property type="entry name" value="FAD-bd_PCMH_sub1"/>
</dbReference>
<evidence type="ECO:0000256" key="13">
    <source>
        <dbReference type="ARBA" id="ARBA00022984"/>
    </source>
</evidence>
<dbReference type="NCBIfam" id="TIGR00179">
    <property type="entry name" value="murB"/>
    <property type="match status" value="1"/>
</dbReference>
<evidence type="ECO:0000256" key="14">
    <source>
        <dbReference type="ARBA" id="ARBA00023002"/>
    </source>
</evidence>
<dbReference type="GO" id="GO:0008360">
    <property type="term" value="P:regulation of cell shape"/>
    <property type="evidence" value="ECO:0007669"/>
    <property type="project" value="UniProtKB-KW"/>
</dbReference>
<dbReference type="SUPFAM" id="SSF56176">
    <property type="entry name" value="FAD-binding/transporter-associated domain-like"/>
    <property type="match status" value="1"/>
</dbReference>
<dbReference type="GO" id="GO:0051301">
    <property type="term" value="P:cell division"/>
    <property type="evidence" value="ECO:0007669"/>
    <property type="project" value="UniProtKB-KW"/>
</dbReference>
<dbReference type="PANTHER" id="PTHR21071:SF4">
    <property type="entry name" value="UDP-N-ACETYLENOLPYRUVOYLGLUCOSAMINE REDUCTASE"/>
    <property type="match status" value="1"/>
</dbReference>
<dbReference type="PANTHER" id="PTHR21071">
    <property type="entry name" value="UDP-N-ACETYLENOLPYRUVOYLGLUCOSAMINE REDUCTASE"/>
    <property type="match status" value="1"/>
</dbReference>
<feature type="active site" evidence="19">
    <location>
        <position position="170"/>
    </location>
</feature>
<evidence type="ECO:0000256" key="4">
    <source>
        <dbReference type="ARBA" id="ARBA00004752"/>
    </source>
</evidence>
<dbReference type="EC" id="1.3.1.98" evidence="5 19"/>
<evidence type="ECO:0000256" key="18">
    <source>
        <dbReference type="ARBA" id="ARBA00048914"/>
    </source>
</evidence>
<dbReference type="Gene3D" id="3.90.78.10">
    <property type="entry name" value="UDP-N-acetylenolpyruvoylglucosamine reductase, C-terminal domain"/>
    <property type="match status" value="1"/>
</dbReference>
<keyword evidence="10 19" id="KW-0274">FAD</keyword>
<comment type="function">
    <text evidence="2 19">Cell wall formation.</text>
</comment>
<dbReference type="Gene3D" id="3.30.43.10">
    <property type="entry name" value="Uridine Diphospho-n-acetylenolpyruvylglucosamine Reductase, domain 2"/>
    <property type="match status" value="1"/>
</dbReference>
<sequence length="292" mass="31123">MDFCEGFEHFVRTQEPLASYAWLRIGGTAEYFAEPNNTAELAALLKRCREQEKSVRLLGGGSNLLIRDEGISGVVVRLSHPSFSNIEVDGASVHCGGGARLASVVSTTVGLGLAGLESLVGIPGTVGGALRGNAGNNGEDVGRWVSSVDVMTADGEVKKCAGGELRFSYRESNLDEFAILATQLKLETGDAAELTRRMQKQWIVKRAAEPLPEQNIAILFRNPADVSAASLIEQAGLRDASVGAVKLSDRNANFVVAGPGAKATDVQQLMELVRSRVHEVFGIELTTGLTIW</sequence>
<evidence type="ECO:0000256" key="10">
    <source>
        <dbReference type="ARBA" id="ARBA00022827"/>
    </source>
</evidence>
<dbReference type="GO" id="GO:0008762">
    <property type="term" value="F:UDP-N-acetylmuramate dehydrogenase activity"/>
    <property type="evidence" value="ECO:0007669"/>
    <property type="project" value="UniProtKB-UniRule"/>
</dbReference>
<evidence type="ECO:0000256" key="1">
    <source>
        <dbReference type="ARBA" id="ARBA00001974"/>
    </source>
</evidence>
<dbReference type="HAMAP" id="MF_00037">
    <property type="entry name" value="MurB"/>
    <property type="match status" value="1"/>
</dbReference>
<evidence type="ECO:0000313" key="22">
    <source>
        <dbReference type="Proteomes" id="UP000318878"/>
    </source>
</evidence>
<evidence type="ECO:0000313" key="21">
    <source>
        <dbReference type="EMBL" id="TWT34489.1"/>
    </source>
</evidence>
<evidence type="ECO:0000256" key="12">
    <source>
        <dbReference type="ARBA" id="ARBA00022960"/>
    </source>
</evidence>
<evidence type="ECO:0000256" key="7">
    <source>
        <dbReference type="ARBA" id="ARBA00022490"/>
    </source>
</evidence>
<evidence type="ECO:0000256" key="11">
    <source>
        <dbReference type="ARBA" id="ARBA00022857"/>
    </source>
</evidence>
<dbReference type="InterPro" id="IPR036635">
    <property type="entry name" value="MurB_C_sf"/>
</dbReference>
<gene>
    <name evidence="19 21" type="primary">murB</name>
    <name evidence="21" type="ORF">Enr8_18980</name>
</gene>
<keyword evidence="8 19" id="KW-0132">Cell division</keyword>
<feature type="domain" description="FAD-binding PCMH-type" evidence="20">
    <location>
        <begin position="24"/>
        <end position="214"/>
    </location>
</feature>
<dbReference type="InterPro" id="IPR003170">
    <property type="entry name" value="MurB"/>
</dbReference>
<keyword evidence="16 19" id="KW-0961">Cell wall biogenesis/degradation</keyword>
<dbReference type="OrthoDB" id="9804753at2"/>
<evidence type="ECO:0000256" key="8">
    <source>
        <dbReference type="ARBA" id="ARBA00022618"/>
    </source>
</evidence>
<proteinExistence type="inferred from homology"/>
<accession>A0A5C5V9E4</accession>
<organism evidence="21 22">
    <name type="scientific">Blastopirellula retiformator</name>
    <dbReference type="NCBI Taxonomy" id="2527970"/>
    <lineage>
        <taxon>Bacteria</taxon>
        <taxon>Pseudomonadati</taxon>
        <taxon>Planctomycetota</taxon>
        <taxon>Planctomycetia</taxon>
        <taxon>Pirellulales</taxon>
        <taxon>Pirellulaceae</taxon>
        <taxon>Blastopirellula</taxon>
    </lineage>
</organism>
<dbReference type="Proteomes" id="UP000318878">
    <property type="component" value="Unassembled WGS sequence"/>
</dbReference>
<dbReference type="RefSeq" id="WP_146430774.1">
    <property type="nucleotide sequence ID" value="NZ_SJPF01000002.1"/>
</dbReference>
<dbReference type="InterPro" id="IPR036318">
    <property type="entry name" value="FAD-bd_PCMH-like_sf"/>
</dbReference>
<keyword evidence="9 19" id="KW-0285">Flavoprotein</keyword>
<comment type="caution">
    <text evidence="19">Lacks conserved residue(s) required for the propagation of feature annotation.</text>
</comment>
<keyword evidence="13 19" id="KW-0573">Peptidoglycan synthesis</keyword>
<dbReference type="GO" id="GO:0009252">
    <property type="term" value="P:peptidoglycan biosynthetic process"/>
    <property type="evidence" value="ECO:0007669"/>
    <property type="project" value="UniProtKB-UniRule"/>
</dbReference>
<evidence type="ECO:0000256" key="2">
    <source>
        <dbReference type="ARBA" id="ARBA00003921"/>
    </source>
</evidence>
<dbReference type="SUPFAM" id="SSF56194">
    <property type="entry name" value="Uridine diphospho-N-Acetylenolpyruvylglucosamine reductase, MurB, C-terminal domain"/>
    <property type="match status" value="1"/>
</dbReference>
<evidence type="ECO:0000256" key="17">
    <source>
        <dbReference type="ARBA" id="ARBA00031026"/>
    </source>
</evidence>
<protein>
    <recommendedName>
        <fullName evidence="6 19">UDP-N-acetylenolpyruvoylglucosamine reductase</fullName>
        <ecNumber evidence="5 19">1.3.1.98</ecNumber>
    </recommendedName>
    <alternativeName>
        <fullName evidence="17 19">UDP-N-acetylmuramate dehydrogenase</fullName>
    </alternativeName>
</protein>
<dbReference type="InterPro" id="IPR016169">
    <property type="entry name" value="FAD-bd_PCMH_sub2"/>
</dbReference>
<comment type="catalytic activity">
    <reaction evidence="18 19">
        <text>UDP-N-acetyl-alpha-D-muramate + NADP(+) = UDP-N-acetyl-3-O-(1-carboxyvinyl)-alpha-D-glucosamine + NADPH + H(+)</text>
        <dbReference type="Rhea" id="RHEA:12248"/>
        <dbReference type="ChEBI" id="CHEBI:15378"/>
        <dbReference type="ChEBI" id="CHEBI:57783"/>
        <dbReference type="ChEBI" id="CHEBI:58349"/>
        <dbReference type="ChEBI" id="CHEBI:68483"/>
        <dbReference type="ChEBI" id="CHEBI:70757"/>
        <dbReference type="EC" id="1.3.1.98"/>
    </reaction>
</comment>
<evidence type="ECO:0000256" key="5">
    <source>
        <dbReference type="ARBA" id="ARBA00012518"/>
    </source>
</evidence>
<dbReference type="InterPro" id="IPR016166">
    <property type="entry name" value="FAD-bd_PCMH"/>
</dbReference>
<comment type="caution">
    <text evidence="21">The sequence shown here is derived from an EMBL/GenBank/DDBJ whole genome shotgun (WGS) entry which is preliminary data.</text>
</comment>
<dbReference type="NCBIfam" id="NF010480">
    <property type="entry name" value="PRK13905.1"/>
    <property type="match status" value="1"/>
</dbReference>
<dbReference type="Pfam" id="PF02873">
    <property type="entry name" value="MurB_C"/>
    <property type="match status" value="1"/>
</dbReference>
<evidence type="ECO:0000256" key="9">
    <source>
        <dbReference type="ARBA" id="ARBA00022630"/>
    </source>
</evidence>
<evidence type="ECO:0000256" key="15">
    <source>
        <dbReference type="ARBA" id="ARBA00023306"/>
    </source>
</evidence>
<keyword evidence="12 19" id="KW-0133">Cell shape</keyword>
<dbReference type="Pfam" id="PF01565">
    <property type="entry name" value="FAD_binding_4"/>
    <property type="match status" value="1"/>
</dbReference>
<evidence type="ECO:0000256" key="19">
    <source>
        <dbReference type="HAMAP-Rule" id="MF_00037"/>
    </source>
</evidence>
<dbReference type="GO" id="GO:0071555">
    <property type="term" value="P:cell wall organization"/>
    <property type="evidence" value="ECO:0007669"/>
    <property type="project" value="UniProtKB-KW"/>
</dbReference>
<name>A0A5C5V9E4_9BACT</name>
<keyword evidence="22" id="KW-1185">Reference proteome</keyword>
<comment type="subcellular location">
    <subcellularLocation>
        <location evidence="3 19">Cytoplasm</location>
    </subcellularLocation>
</comment>
<dbReference type="GO" id="GO:0071949">
    <property type="term" value="F:FAD binding"/>
    <property type="evidence" value="ECO:0007669"/>
    <property type="project" value="InterPro"/>
</dbReference>
<dbReference type="Gene3D" id="3.30.465.10">
    <property type="match status" value="1"/>
</dbReference>